<name>A0A0A0BT11_9CELL</name>
<keyword evidence="2" id="KW-1185">Reference proteome</keyword>
<evidence type="ECO:0000313" key="1">
    <source>
        <dbReference type="EMBL" id="KGM11578.1"/>
    </source>
</evidence>
<dbReference type="OrthoDB" id="2639622at2"/>
<proteinExistence type="predicted"/>
<comment type="caution">
    <text evidence="1">The sequence shown here is derived from an EMBL/GenBank/DDBJ whole genome shotgun (WGS) entry which is preliminary data.</text>
</comment>
<protein>
    <submittedName>
        <fullName evidence="1">Aminoglycoside phosphotransferase</fullName>
    </submittedName>
</protein>
<dbReference type="EMBL" id="AXCY01000018">
    <property type="protein sequence ID" value="KGM11578.1"/>
    <property type="molecule type" value="Genomic_DNA"/>
</dbReference>
<keyword evidence="1" id="KW-0808">Transferase</keyword>
<dbReference type="Pfam" id="PF13671">
    <property type="entry name" value="AAA_33"/>
    <property type="match status" value="1"/>
</dbReference>
<sequence>MMCGPAGAGKSTVARRLEGEGWHRLSFDDVAWSRGLRSHPLADADAEAVRAAVRAELLDLVGQGRDVVVDSASWSRASRDEYRALLATEGVVPLTCYVETPREVALSRVAARRGSGPHDLELPPGVAAAYVDGFEVPTAEEGPLVVVPGG</sequence>
<accession>A0A0A0BT11</accession>
<dbReference type="InterPro" id="IPR027417">
    <property type="entry name" value="P-loop_NTPase"/>
</dbReference>
<dbReference type="GO" id="GO:0016740">
    <property type="term" value="F:transferase activity"/>
    <property type="evidence" value="ECO:0007669"/>
    <property type="project" value="UniProtKB-KW"/>
</dbReference>
<dbReference type="SUPFAM" id="SSF52540">
    <property type="entry name" value="P-loop containing nucleoside triphosphate hydrolases"/>
    <property type="match status" value="1"/>
</dbReference>
<reference evidence="1 2" key="2">
    <citation type="journal article" date="2015" name="Stand. Genomic Sci.">
        <title>Draft genome sequence of Cellulomonas carbonis T26(T) and comparative analysis of six Cellulomonas genomes.</title>
        <authorList>
            <person name="Zhuang W."/>
            <person name="Zhang S."/>
            <person name="Xia X."/>
            <person name="Wang G."/>
        </authorList>
    </citation>
    <scope>NUCLEOTIDE SEQUENCE [LARGE SCALE GENOMIC DNA]</scope>
    <source>
        <strain evidence="1 2">T26</strain>
    </source>
</reference>
<gene>
    <name evidence="1" type="ORF">N868_05480</name>
</gene>
<organism evidence="1 2">
    <name type="scientific">Cellulomonas carbonis T26</name>
    <dbReference type="NCBI Taxonomy" id="947969"/>
    <lineage>
        <taxon>Bacteria</taxon>
        <taxon>Bacillati</taxon>
        <taxon>Actinomycetota</taxon>
        <taxon>Actinomycetes</taxon>
        <taxon>Micrococcales</taxon>
        <taxon>Cellulomonadaceae</taxon>
        <taxon>Cellulomonas</taxon>
    </lineage>
</organism>
<evidence type="ECO:0000313" key="2">
    <source>
        <dbReference type="Proteomes" id="UP000029839"/>
    </source>
</evidence>
<reference evidence="1 2" key="1">
    <citation type="submission" date="2013-08" db="EMBL/GenBank/DDBJ databases">
        <title>Genome sequencing of Cellulomonas carbonis T26.</title>
        <authorList>
            <person name="Chen F."/>
            <person name="Li Y."/>
            <person name="Wang G."/>
        </authorList>
    </citation>
    <scope>NUCLEOTIDE SEQUENCE [LARGE SCALE GENOMIC DNA]</scope>
    <source>
        <strain evidence="1 2">T26</strain>
    </source>
</reference>
<dbReference type="Proteomes" id="UP000029839">
    <property type="component" value="Unassembled WGS sequence"/>
</dbReference>
<dbReference type="Gene3D" id="3.40.50.300">
    <property type="entry name" value="P-loop containing nucleotide triphosphate hydrolases"/>
    <property type="match status" value="1"/>
</dbReference>
<dbReference type="AlphaFoldDB" id="A0A0A0BT11"/>